<protein>
    <recommendedName>
        <fullName evidence="6">Ribonuclease VapC</fullName>
        <shortName evidence="6">RNase VapC</shortName>
        <ecNumber evidence="6">3.1.-.-</ecNumber>
    </recommendedName>
    <alternativeName>
        <fullName evidence="6">Toxin VapC</fullName>
    </alternativeName>
</protein>
<evidence type="ECO:0000256" key="6">
    <source>
        <dbReference type="HAMAP-Rule" id="MF_00265"/>
    </source>
</evidence>
<organism evidence="8 9">
    <name type="scientific">Nocardioides panzhihuensis</name>
    <dbReference type="NCBI Taxonomy" id="860243"/>
    <lineage>
        <taxon>Bacteria</taxon>
        <taxon>Bacillati</taxon>
        <taxon>Actinomycetota</taxon>
        <taxon>Actinomycetes</taxon>
        <taxon>Propionibacteriales</taxon>
        <taxon>Nocardioidaceae</taxon>
        <taxon>Nocardioides</taxon>
    </lineage>
</organism>
<dbReference type="GO" id="GO:0090729">
    <property type="term" value="F:toxin activity"/>
    <property type="evidence" value="ECO:0007669"/>
    <property type="project" value="UniProtKB-KW"/>
</dbReference>
<keyword evidence="2 6" id="KW-0540">Nuclease</keyword>
<dbReference type="Proteomes" id="UP000564496">
    <property type="component" value="Unassembled WGS sequence"/>
</dbReference>
<dbReference type="Pfam" id="PF01850">
    <property type="entry name" value="PIN"/>
    <property type="match status" value="1"/>
</dbReference>
<dbReference type="GO" id="GO:0004540">
    <property type="term" value="F:RNA nuclease activity"/>
    <property type="evidence" value="ECO:0007669"/>
    <property type="project" value="InterPro"/>
</dbReference>
<dbReference type="InterPro" id="IPR029060">
    <property type="entry name" value="PIN-like_dom_sf"/>
</dbReference>
<evidence type="ECO:0000256" key="4">
    <source>
        <dbReference type="ARBA" id="ARBA00022801"/>
    </source>
</evidence>
<dbReference type="RefSeq" id="WP_179657581.1">
    <property type="nucleotide sequence ID" value="NZ_JACBZR010000001.1"/>
</dbReference>
<dbReference type="InterPro" id="IPR022907">
    <property type="entry name" value="VapC_family"/>
</dbReference>
<evidence type="ECO:0000256" key="5">
    <source>
        <dbReference type="ARBA" id="ARBA00022842"/>
    </source>
</evidence>
<proteinExistence type="inferred from homology"/>
<feature type="binding site" evidence="6">
    <location>
        <position position="96"/>
    </location>
    <ligand>
        <name>Mg(2+)</name>
        <dbReference type="ChEBI" id="CHEBI:18420"/>
    </ligand>
</feature>
<dbReference type="GO" id="GO:0016787">
    <property type="term" value="F:hydrolase activity"/>
    <property type="evidence" value="ECO:0007669"/>
    <property type="project" value="UniProtKB-KW"/>
</dbReference>
<keyword evidence="9" id="KW-1185">Reference proteome</keyword>
<sequence>MAGVIALDAAFLIAHLNAADAHHQAASDLLDENADQDLIIGPLNLAEALVAATRSGHLAATQQAIARLAVREVPFPGDAATRLAQMRVDTGSKMPDCCVLLTAEQESASIATFDERLKKSASMLGINTI</sequence>
<comment type="cofactor">
    <cofactor evidence="6">
        <name>Mg(2+)</name>
        <dbReference type="ChEBI" id="CHEBI:18420"/>
    </cofactor>
</comment>
<evidence type="ECO:0000256" key="3">
    <source>
        <dbReference type="ARBA" id="ARBA00022723"/>
    </source>
</evidence>
<feature type="binding site" evidence="6">
    <location>
        <position position="8"/>
    </location>
    <ligand>
        <name>Mg(2+)</name>
        <dbReference type="ChEBI" id="CHEBI:18420"/>
    </ligand>
</feature>
<feature type="domain" description="PIN" evidence="7">
    <location>
        <begin position="5"/>
        <end position="119"/>
    </location>
</feature>
<keyword evidence="3 6" id="KW-0479">Metal-binding</keyword>
<evidence type="ECO:0000259" key="7">
    <source>
        <dbReference type="Pfam" id="PF01850"/>
    </source>
</evidence>
<dbReference type="AlphaFoldDB" id="A0A7Z0DJY7"/>
<evidence type="ECO:0000313" key="9">
    <source>
        <dbReference type="Proteomes" id="UP000564496"/>
    </source>
</evidence>
<dbReference type="EC" id="3.1.-.-" evidence="6"/>
<dbReference type="CDD" id="cd09854">
    <property type="entry name" value="PIN_VapC-like"/>
    <property type="match status" value="1"/>
</dbReference>
<evidence type="ECO:0000313" key="8">
    <source>
        <dbReference type="EMBL" id="NYI76990.1"/>
    </source>
</evidence>
<keyword evidence="4 6" id="KW-0378">Hydrolase</keyword>
<gene>
    <name evidence="6" type="primary">vapC</name>
    <name evidence="8" type="ORF">BJ988_001638</name>
</gene>
<comment type="function">
    <text evidence="6">Toxic component of a toxin-antitoxin (TA) system. An RNase.</text>
</comment>
<name>A0A7Z0DJY7_9ACTN</name>
<dbReference type="GO" id="GO:0000287">
    <property type="term" value="F:magnesium ion binding"/>
    <property type="evidence" value="ECO:0007669"/>
    <property type="project" value="UniProtKB-UniRule"/>
</dbReference>
<keyword evidence="5 6" id="KW-0460">Magnesium</keyword>
<evidence type="ECO:0000256" key="1">
    <source>
        <dbReference type="ARBA" id="ARBA00022649"/>
    </source>
</evidence>
<comment type="caution">
    <text evidence="8">The sequence shown here is derived from an EMBL/GenBank/DDBJ whole genome shotgun (WGS) entry which is preliminary data.</text>
</comment>
<dbReference type="HAMAP" id="MF_00265">
    <property type="entry name" value="VapC_Nob1"/>
    <property type="match status" value="1"/>
</dbReference>
<keyword evidence="6" id="KW-0800">Toxin</keyword>
<dbReference type="InterPro" id="IPR002716">
    <property type="entry name" value="PIN_dom"/>
</dbReference>
<dbReference type="SUPFAM" id="SSF88723">
    <property type="entry name" value="PIN domain-like"/>
    <property type="match status" value="1"/>
</dbReference>
<keyword evidence="1 6" id="KW-1277">Toxin-antitoxin system</keyword>
<evidence type="ECO:0000256" key="2">
    <source>
        <dbReference type="ARBA" id="ARBA00022722"/>
    </source>
</evidence>
<accession>A0A7Z0DJY7</accession>
<reference evidence="8 9" key="1">
    <citation type="submission" date="2020-07" db="EMBL/GenBank/DDBJ databases">
        <title>Sequencing the genomes of 1000 actinobacteria strains.</title>
        <authorList>
            <person name="Klenk H.-P."/>
        </authorList>
    </citation>
    <scope>NUCLEOTIDE SEQUENCE [LARGE SCALE GENOMIC DNA]</scope>
    <source>
        <strain evidence="8 9">DSM 26487</strain>
    </source>
</reference>
<dbReference type="Gene3D" id="3.40.50.1010">
    <property type="entry name" value="5'-nuclease"/>
    <property type="match status" value="1"/>
</dbReference>
<comment type="similarity">
    <text evidence="6">Belongs to the PINc/VapC protein family.</text>
</comment>
<dbReference type="EMBL" id="JACBZR010000001">
    <property type="protein sequence ID" value="NYI76990.1"/>
    <property type="molecule type" value="Genomic_DNA"/>
</dbReference>